<dbReference type="InterPro" id="IPR009057">
    <property type="entry name" value="Homeodomain-like_sf"/>
</dbReference>
<evidence type="ECO:0000313" key="2">
    <source>
        <dbReference type="Proteomes" id="UP000051451"/>
    </source>
</evidence>
<comment type="caution">
    <text evidence="1">The sequence shown here is derived from an EMBL/GenBank/DDBJ whole genome shotgun (WGS) entry which is preliminary data.</text>
</comment>
<sequence>MKHQILTKEIIIKTSIEIIEKDEKLTFTTIAKKIGIRSQSLYTYFENINELKYAIVAWGIQTIKKQIQDQLFGQSGIEAIINFSKELRHIALQHSKLSQFILLSTRPTDYPAANDAFKQLRNLLYKLLESTFQNESVRIMVSRCLRDLIIGDIINIGTGWFTDETIPPEESFDKFIQQNLAAFQEMDQKSKN</sequence>
<dbReference type="AlphaFoldDB" id="A0A0R1VSX2"/>
<organism evidence="1 2">
    <name type="scientific">Liquorilactobacillus ghanensis DSM 18630</name>
    <dbReference type="NCBI Taxonomy" id="1423750"/>
    <lineage>
        <taxon>Bacteria</taxon>
        <taxon>Bacillati</taxon>
        <taxon>Bacillota</taxon>
        <taxon>Bacilli</taxon>
        <taxon>Lactobacillales</taxon>
        <taxon>Lactobacillaceae</taxon>
        <taxon>Liquorilactobacillus</taxon>
    </lineage>
</organism>
<evidence type="ECO:0000313" key="1">
    <source>
        <dbReference type="EMBL" id="KRM05766.1"/>
    </source>
</evidence>
<dbReference type="STRING" id="1423750.FC89_GL001475"/>
<protein>
    <submittedName>
        <fullName evidence="1">Transcriptional repressor</fullName>
    </submittedName>
</protein>
<dbReference type="SUPFAM" id="SSF46689">
    <property type="entry name" value="Homeodomain-like"/>
    <property type="match status" value="1"/>
</dbReference>
<dbReference type="GeneID" id="98319480"/>
<reference evidence="1 2" key="1">
    <citation type="journal article" date="2015" name="Genome Announc.">
        <title>Expanding the biotechnology potential of lactobacilli through comparative genomics of 213 strains and associated genera.</title>
        <authorList>
            <person name="Sun Z."/>
            <person name="Harris H.M."/>
            <person name="McCann A."/>
            <person name="Guo C."/>
            <person name="Argimon S."/>
            <person name="Zhang W."/>
            <person name="Yang X."/>
            <person name="Jeffery I.B."/>
            <person name="Cooney J.C."/>
            <person name="Kagawa T.F."/>
            <person name="Liu W."/>
            <person name="Song Y."/>
            <person name="Salvetti E."/>
            <person name="Wrobel A."/>
            <person name="Rasinkangas P."/>
            <person name="Parkhill J."/>
            <person name="Rea M.C."/>
            <person name="O'Sullivan O."/>
            <person name="Ritari J."/>
            <person name="Douillard F.P."/>
            <person name="Paul Ross R."/>
            <person name="Yang R."/>
            <person name="Briner A.E."/>
            <person name="Felis G.E."/>
            <person name="de Vos W.M."/>
            <person name="Barrangou R."/>
            <person name="Klaenhammer T.R."/>
            <person name="Caufield P.W."/>
            <person name="Cui Y."/>
            <person name="Zhang H."/>
            <person name="O'Toole P.W."/>
        </authorList>
    </citation>
    <scope>NUCLEOTIDE SEQUENCE [LARGE SCALE GENOMIC DNA]</scope>
    <source>
        <strain evidence="1 2">DSM 18630</strain>
    </source>
</reference>
<dbReference type="PATRIC" id="fig|1423750.3.peg.1513"/>
<proteinExistence type="predicted"/>
<name>A0A0R1VSX2_9LACO</name>
<dbReference type="EMBL" id="AZGB01000018">
    <property type="protein sequence ID" value="KRM05766.1"/>
    <property type="molecule type" value="Genomic_DNA"/>
</dbReference>
<dbReference type="Gene3D" id="1.10.357.10">
    <property type="entry name" value="Tetracycline Repressor, domain 2"/>
    <property type="match status" value="1"/>
</dbReference>
<gene>
    <name evidence="1" type="ORF">FC89_GL001475</name>
</gene>
<dbReference type="OrthoDB" id="2329191at2"/>
<dbReference type="Gene3D" id="1.10.10.60">
    <property type="entry name" value="Homeodomain-like"/>
    <property type="match status" value="1"/>
</dbReference>
<dbReference type="RefSeq" id="WP_057872198.1">
    <property type="nucleotide sequence ID" value="NZ_AZGB01000018.1"/>
</dbReference>
<keyword evidence="2" id="KW-1185">Reference proteome</keyword>
<accession>A0A0R1VSX2</accession>
<dbReference type="Proteomes" id="UP000051451">
    <property type="component" value="Unassembled WGS sequence"/>
</dbReference>